<keyword evidence="4" id="KW-1185">Reference proteome</keyword>
<sequence>MGRQTTVPAVLLWHGVAWRGMASLPPRSSDIRCPQSSRPAAVPPGGRSHIRPLCILFLRSGGYNPQHHTYISGVQPRCSEGLRVCRARVGAEASHSHGAEDTGSDLRRSQRKHKGSKMRGGALSELSDEDSEVSERDKRRCQEYQNPV</sequence>
<proteinExistence type="predicted"/>
<gene>
    <name evidence="3" type="ORF">E2C01_063646</name>
</gene>
<reference evidence="3 4" key="1">
    <citation type="submission" date="2019-05" db="EMBL/GenBank/DDBJ databases">
        <title>Another draft genome of Portunus trituberculatus and its Hox gene families provides insights of decapod evolution.</title>
        <authorList>
            <person name="Jeong J.-H."/>
            <person name="Song I."/>
            <person name="Kim S."/>
            <person name="Choi T."/>
            <person name="Kim D."/>
            <person name="Ryu S."/>
            <person name="Kim W."/>
        </authorList>
    </citation>
    <scope>NUCLEOTIDE SEQUENCE [LARGE SCALE GENOMIC DNA]</scope>
    <source>
        <tissue evidence="3">Muscle</tissue>
    </source>
</reference>
<protein>
    <submittedName>
        <fullName evidence="3">Uncharacterized protein</fullName>
    </submittedName>
</protein>
<accession>A0A5B7H9P6</accession>
<dbReference type="Proteomes" id="UP000324222">
    <property type="component" value="Unassembled WGS sequence"/>
</dbReference>
<feature type="compositionally biased region" description="Basic and acidic residues" evidence="1">
    <location>
        <begin position="133"/>
        <end position="142"/>
    </location>
</feature>
<feature type="region of interest" description="Disordered" evidence="1">
    <location>
        <begin position="25"/>
        <end position="45"/>
    </location>
</feature>
<name>A0A5B7H9P6_PORTR</name>
<evidence type="ECO:0000256" key="2">
    <source>
        <dbReference type="SAM" id="SignalP"/>
    </source>
</evidence>
<organism evidence="3 4">
    <name type="scientific">Portunus trituberculatus</name>
    <name type="common">Swimming crab</name>
    <name type="synonym">Neptunus trituberculatus</name>
    <dbReference type="NCBI Taxonomy" id="210409"/>
    <lineage>
        <taxon>Eukaryota</taxon>
        <taxon>Metazoa</taxon>
        <taxon>Ecdysozoa</taxon>
        <taxon>Arthropoda</taxon>
        <taxon>Crustacea</taxon>
        <taxon>Multicrustacea</taxon>
        <taxon>Malacostraca</taxon>
        <taxon>Eumalacostraca</taxon>
        <taxon>Eucarida</taxon>
        <taxon>Decapoda</taxon>
        <taxon>Pleocyemata</taxon>
        <taxon>Brachyura</taxon>
        <taxon>Eubrachyura</taxon>
        <taxon>Portunoidea</taxon>
        <taxon>Portunidae</taxon>
        <taxon>Portuninae</taxon>
        <taxon>Portunus</taxon>
    </lineage>
</organism>
<evidence type="ECO:0000313" key="3">
    <source>
        <dbReference type="EMBL" id="MPC69421.1"/>
    </source>
</evidence>
<evidence type="ECO:0000256" key="1">
    <source>
        <dbReference type="SAM" id="MobiDB-lite"/>
    </source>
</evidence>
<comment type="caution">
    <text evidence="3">The sequence shown here is derived from an EMBL/GenBank/DDBJ whole genome shotgun (WGS) entry which is preliminary data.</text>
</comment>
<feature type="signal peptide" evidence="2">
    <location>
        <begin position="1"/>
        <end position="23"/>
    </location>
</feature>
<dbReference type="EMBL" id="VSRR010029386">
    <property type="protein sequence ID" value="MPC69421.1"/>
    <property type="molecule type" value="Genomic_DNA"/>
</dbReference>
<feature type="compositionally biased region" description="Basic and acidic residues" evidence="1">
    <location>
        <begin position="94"/>
        <end position="108"/>
    </location>
</feature>
<dbReference type="AlphaFoldDB" id="A0A5B7H9P6"/>
<evidence type="ECO:0000313" key="4">
    <source>
        <dbReference type="Proteomes" id="UP000324222"/>
    </source>
</evidence>
<feature type="region of interest" description="Disordered" evidence="1">
    <location>
        <begin position="90"/>
        <end position="148"/>
    </location>
</feature>
<keyword evidence="2" id="KW-0732">Signal</keyword>
<feature type="chain" id="PRO_5022998262" evidence="2">
    <location>
        <begin position="24"/>
        <end position="148"/>
    </location>
</feature>